<dbReference type="PROSITE" id="PS00108">
    <property type="entry name" value="PROTEIN_KINASE_ST"/>
    <property type="match status" value="2"/>
</dbReference>
<dbReference type="GO" id="GO:0005524">
    <property type="term" value="F:ATP binding"/>
    <property type="evidence" value="ECO:0007669"/>
    <property type="project" value="UniProtKB-UniRule"/>
</dbReference>
<evidence type="ECO:0000256" key="15">
    <source>
        <dbReference type="ARBA" id="ARBA00023136"/>
    </source>
</evidence>
<evidence type="ECO:0000256" key="18">
    <source>
        <dbReference type="PROSITE-ProRule" id="PRU10141"/>
    </source>
</evidence>
<keyword evidence="13 18" id="KW-0067">ATP-binding</keyword>
<sequence length="1374" mass="153024">YNLIAGYFFLFLIPYVASLRFDLPNIGPANQNREIITEGDGAYISSSGIQVTPDEIGDRRRKARRARYFEPLHLWNNATGELASFATNFSFVIDSRSNGDYGDGLTFFLAENNSMIARGATMGLPIDQDTIVATNRFVAVEFDTYENNWDPRDSNNIYIGNHVGITISNLTGNSLTSVRSQGWFSNITGGATCQAWITYDSISKNLSVSFTGFRNNTTVHQDGLYYTIDLRDVLTERVIFGFSAATGASFQKNNVKSWSFSSSDIQNDEIGSLPPNPGPDPVGDKNSNVVDKNSNVVLIVGLSVAITFLAVAAFVLWRKKRKNKEDEVEELEFDVEMNKEFEMGTGPTRFFYHELAQSTSNFAENEKLGEGGFGGVYRGFLKDSRTYVAVKRVSKTSKQGIKEYASEVRIISRLRHRNLVQLIGWCHEKRELLLVYELMENGSLDSHLFKAKSLLTWGTRYKIAHGLASALLYLHEEWEQCVLHRDIKSSNVMLDSNFNPKLGDFGLAKLVDHEKDSQTTMLAGTLGYMAPECLVTGKASKESDVFSFGVVALEIACGRKPIEYKVQERQIRLVEWVWELYGTGTLLEAADPRLGLDFEEDEIKRLMIVGLWCVHPDSDFRPSMRQAIQVLNSEASLPILPLKMPVASYLPLPISSLYSVDSSSSIYNTDSSKQTTTSSTTSPSVSLYNLITSYFFLFLISYAASLSFDLPNIGPANQNRELITEGKGTYISGNGIQVTSDEMVDRSQIAGRVTYARPLHLWNNATGELASFATNFSFVIDSRDSGNYGDGLTFFLAENNSMITRGGAMGLPTDPVTSIATNRFVAVEFDTYKNDWDPRNSNNKYIGDHVGITISNFTGNSLTSVRSQKWFNNITDGPNCQAWITYDSISKNLSVSFTGFQNNRTVHQDGLYYTIDLRDLLTERVIFGFSAATGSSFQKNNVKSWSFSSSDIQHDEIDSLPPNPGPDPVGDKNNKVVLIVGLSVAITSLVVAAFVLWRKKRKNKEDEVEELEFDVEMNNEFEMGTGPTRFFYHELAQSTGNFAENEKLGEGGFGGVYRGFLKDSRTYVAVKRVSKTSKQGIKEYASEVRIISRLRHRNLVQLIGWCHQKGELLLVYELMENGSLDSHLFKAKSLLTWGTRYKIAHGLASALLYLHEEWEQCVLHRDIKSSNVMLDSNFNPKLGDFGLAKLVDHEKGSQTTMLAGTLGYMAPECLVTGKASKESDVFSFGVVALEIACGRKSIEDKAPERQIRLVEWVWELYGTGTLLEAADPRLGSDFEEDEIKRLMIVGLWCVHPDSDLRPSMRQAIQVVNSEASLPILPSKMPVASYLPLPISSLYGFQNESSSSIQNTDSSKQTATSSTASPSVSLLHSMQ</sequence>
<dbReference type="InterPro" id="IPR000985">
    <property type="entry name" value="Lectin_LegA_CS"/>
</dbReference>
<comment type="subcellular location">
    <subcellularLocation>
        <location evidence="1">Cell membrane</location>
        <topology evidence="1">Single-pass type I membrane protein</topology>
    </subcellularLocation>
</comment>
<keyword evidence="11 18" id="KW-0547">Nucleotide-binding</keyword>
<dbReference type="GO" id="GO:0004674">
    <property type="term" value="F:protein serine/threonine kinase activity"/>
    <property type="evidence" value="ECO:0007669"/>
    <property type="project" value="UniProtKB-KW"/>
</dbReference>
<keyword evidence="14 20" id="KW-1133">Transmembrane helix</keyword>
<dbReference type="InterPro" id="IPR050528">
    <property type="entry name" value="L-type_Lectin-RKs"/>
</dbReference>
<dbReference type="PROSITE" id="PS00107">
    <property type="entry name" value="PROTEIN_KINASE_ATP"/>
    <property type="match status" value="2"/>
</dbReference>
<evidence type="ECO:0000256" key="9">
    <source>
        <dbReference type="ARBA" id="ARBA00022729"/>
    </source>
</evidence>
<keyword evidence="12" id="KW-0418">Kinase</keyword>
<comment type="similarity">
    <text evidence="2">In the N-terminal section; belongs to the leguminous lectin family.</text>
</comment>
<feature type="transmembrane region" description="Helical" evidence="20">
    <location>
        <begin position="296"/>
        <end position="317"/>
    </location>
</feature>
<dbReference type="SUPFAM" id="SSF56112">
    <property type="entry name" value="Protein kinase-like (PK-like)"/>
    <property type="match status" value="2"/>
</dbReference>
<evidence type="ECO:0000256" key="5">
    <source>
        <dbReference type="ARBA" id="ARBA00022475"/>
    </source>
</evidence>
<dbReference type="GO" id="GO:0005886">
    <property type="term" value="C:plasma membrane"/>
    <property type="evidence" value="ECO:0007669"/>
    <property type="project" value="UniProtKB-SubCell"/>
</dbReference>
<evidence type="ECO:0000256" key="17">
    <source>
        <dbReference type="ARBA" id="ARBA00023180"/>
    </source>
</evidence>
<evidence type="ECO:0000256" key="16">
    <source>
        <dbReference type="ARBA" id="ARBA00023170"/>
    </source>
</evidence>
<keyword evidence="15 20" id="KW-0472">Membrane</keyword>
<evidence type="ECO:0000256" key="6">
    <source>
        <dbReference type="ARBA" id="ARBA00022527"/>
    </source>
</evidence>
<dbReference type="Proteomes" id="UP000243975">
    <property type="component" value="Unassembled WGS sequence"/>
</dbReference>
<feature type="signal peptide" evidence="21">
    <location>
        <begin position="1"/>
        <end position="18"/>
    </location>
</feature>
<keyword evidence="24" id="KW-1185">Reference proteome</keyword>
<feature type="non-terminal residue" evidence="23">
    <location>
        <position position="1"/>
    </location>
</feature>
<dbReference type="Gene3D" id="2.60.120.200">
    <property type="match status" value="2"/>
</dbReference>
<comment type="similarity">
    <text evidence="3">In the C-terminal section; belongs to the protein kinase superfamily. Ser/Thr protein kinase family.</text>
</comment>
<dbReference type="CDD" id="cd14066">
    <property type="entry name" value="STKc_IRAK"/>
    <property type="match status" value="2"/>
</dbReference>
<feature type="binding site" evidence="18">
    <location>
        <position position="391"/>
    </location>
    <ligand>
        <name>ATP</name>
        <dbReference type="ChEBI" id="CHEBI:30616"/>
    </ligand>
</feature>
<dbReference type="Gene3D" id="1.10.510.10">
    <property type="entry name" value="Transferase(Phosphotransferase) domain 1"/>
    <property type="match status" value="2"/>
</dbReference>
<dbReference type="GO" id="GO:0030246">
    <property type="term" value="F:carbohydrate binding"/>
    <property type="evidence" value="ECO:0007669"/>
    <property type="project" value="UniProtKB-KW"/>
</dbReference>
<feature type="transmembrane region" description="Helical" evidence="20">
    <location>
        <begin position="976"/>
        <end position="997"/>
    </location>
</feature>
<dbReference type="CDD" id="cd06899">
    <property type="entry name" value="lectin_legume_LecRK_Arcelin_ConA"/>
    <property type="match status" value="2"/>
</dbReference>
<dbReference type="SMART" id="SM00220">
    <property type="entry name" value="S_TKc"/>
    <property type="match status" value="2"/>
</dbReference>
<keyword evidence="16" id="KW-0675">Receptor</keyword>
<feature type="region of interest" description="Disordered" evidence="19">
    <location>
        <begin position="1345"/>
        <end position="1374"/>
    </location>
</feature>
<dbReference type="InterPro" id="IPR008271">
    <property type="entry name" value="Ser/Thr_kinase_AS"/>
</dbReference>
<dbReference type="FunFam" id="1.10.510.10:FF:000240">
    <property type="entry name" value="Lectin-domain containing receptor kinase A4.3"/>
    <property type="match status" value="2"/>
</dbReference>
<keyword evidence="5" id="KW-1003">Cell membrane</keyword>
<evidence type="ECO:0000256" key="1">
    <source>
        <dbReference type="ARBA" id="ARBA00004251"/>
    </source>
</evidence>
<keyword evidence="7" id="KW-0808">Transferase</keyword>
<gene>
    <name evidence="23" type="ORF">Ccrd_019867</name>
</gene>
<accession>A0A103Y3J3</accession>
<evidence type="ECO:0000313" key="24">
    <source>
        <dbReference type="Proteomes" id="UP000243975"/>
    </source>
</evidence>
<feature type="compositionally biased region" description="Low complexity" evidence="19">
    <location>
        <begin position="1351"/>
        <end position="1374"/>
    </location>
</feature>
<evidence type="ECO:0000256" key="13">
    <source>
        <dbReference type="ARBA" id="ARBA00022840"/>
    </source>
</evidence>
<dbReference type="InterPro" id="IPR001220">
    <property type="entry name" value="Legume_lectin_dom"/>
</dbReference>
<proteinExistence type="inferred from homology"/>
<dbReference type="GO" id="GO:0002229">
    <property type="term" value="P:defense response to oomycetes"/>
    <property type="evidence" value="ECO:0007669"/>
    <property type="project" value="UniProtKB-ARBA"/>
</dbReference>
<keyword evidence="10" id="KW-0430">Lectin</keyword>
<evidence type="ECO:0000256" key="7">
    <source>
        <dbReference type="ARBA" id="ARBA00022679"/>
    </source>
</evidence>
<evidence type="ECO:0000256" key="8">
    <source>
        <dbReference type="ARBA" id="ARBA00022692"/>
    </source>
</evidence>
<feature type="chain" id="PRO_5007119351" description="non-specific serine/threonine protein kinase" evidence="21">
    <location>
        <begin position="19"/>
        <end position="1374"/>
    </location>
</feature>
<keyword evidence="9 21" id="KW-0732">Signal</keyword>
<feature type="region of interest" description="Disordered" evidence="19">
    <location>
        <begin position="268"/>
        <end position="287"/>
    </location>
</feature>
<dbReference type="InterPro" id="IPR017441">
    <property type="entry name" value="Protein_kinase_ATP_BS"/>
</dbReference>
<comment type="caution">
    <text evidence="23">The sequence shown here is derived from an EMBL/GenBank/DDBJ whole genome shotgun (WGS) entry which is preliminary data.</text>
</comment>
<evidence type="ECO:0000256" key="20">
    <source>
        <dbReference type="SAM" id="Phobius"/>
    </source>
</evidence>
<dbReference type="InterPro" id="IPR011009">
    <property type="entry name" value="Kinase-like_dom_sf"/>
</dbReference>
<keyword evidence="17" id="KW-0325">Glycoprotein</keyword>
<feature type="transmembrane region" description="Helical" evidence="20">
    <location>
        <begin position="687"/>
        <end position="708"/>
    </location>
</feature>
<keyword evidence="6" id="KW-0723">Serine/threonine-protein kinase</keyword>
<dbReference type="Pfam" id="PF00139">
    <property type="entry name" value="Lectin_legB"/>
    <property type="match status" value="2"/>
</dbReference>
<keyword evidence="8 20" id="KW-0812">Transmembrane</keyword>
<dbReference type="Pfam" id="PF00069">
    <property type="entry name" value="Pkinase"/>
    <property type="match status" value="2"/>
</dbReference>
<feature type="binding site" evidence="18">
    <location>
        <position position="1071"/>
    </location>
    <ligand>
        <name>ATP</name>
        <dbReference type="ChEBI" id="CHEBI:30616"/>
    </ligand>
</feature>
<feature type="domain" description="Protein kinase" evidence="22">
    <location>
        <begin position="362"/>
        <end position="640"/>
    </location>
</feature>
<evidence type="ECO:0000256" key="3">
    <source>
        <dbReference type="ARBA" id="ARBA00010217"/>
    </source>
</evidence>
<dbReference type="FunFam" id="3.30.200.20:FF:000168">
    <property type="entry name" value="L-type lectin-domain containing receptor kinase IX.1"/>
    <property type="match status" value="2"/>
</dbReference>
<organism evidence="23 24">
    <name type="scientific">Cynara cardunculus var. scolymus</name>
    <name type="common">Globe artichoke</name>
    <name type="synonym">Cynara scolymus</name>
    <dbReference type="NCBI Taxonomy" id="59895"/>
    <lineage>
        <taxon>Eukaryota</taxon>
        <taxon>Viridiplantae</taxon>
        <taxon>Streptophyta</taxon>
        <taxon>Embryophyta</taxon>
        <taxon>Tracheophyta</taxon>
        <taxon>Spermatophyta</taxon>
        <taxon>Magnoliopsida</taxon>
        <taxon>eudicotyledons</taxon>
        <taxon>Gunneridae</taxon>
        <taxon>Pentapetalae</taxon>
        <taxon>asterids</taxon>
        <taxon>campanulids</taxon>
        <taxon>Asterales</taxon>
        <taxon>Asteraceae</taxon>
        <taxon>Carduoideae</taxon>
        <taxon>Cardueae</taxon>
        <taxon>Carduinae</taxon>
        <taxon>Cynara</taxon>
    </lineage>
</organism>
<dbReference type="PROSITE" id="PS50011">
    <property type="entry name" value="PROTEIN_KINASE_DOM"/>
    <property type="match status" value="2"/>
</dbReference>
<dbReference type="PROSITE" id="PS00307">
    <property type="entry name" value="LECTIN_LEGUME_BETA"/>
    <property type="match status" value="2"/>
</dbReference>
<dbReference type="PROSITE" id="PS00308">
    <property type="entry name" value="LECTIN_LEGUME_ALPHA"/>
    <property type="match status" value="2"/>
</dbReference>
<dbReference type="EC" id="2.7.11.1" evidence="4"/>
<evidence type="ECO:0000256" key="14">
    <source>
        <dbReference type="ARBA" id="ARBA00022989"/>
    </source>
</evidence>
<evidence type="ECO:0000256" key="21">
    <source>
        <dbReference type="SAM" id="SignalP"/>
    </source>
</evidence>
<protein>
    <recommendedName>
        <fullName evidence="4">non-specific serine/threonine protein kinase</fullName>
        <ecNumber evidence="4">2.7.11.1</ecNumber>
    </recommendedName>
</protein>
<evidence type="ECO:0000256" key="19">
    <source>
        <dbReference type="SAM" id="MobiDB-lite"/>
    </source>
</evidence>
<evidence type="ECO:0000256" key="4">
    <source>
        <dbReference type="ARBA" id="ARBA00012513"/>
    </source>
</evidence>
<dbReference type="OMA" id="GHHGMAM"/>
<reference evidence="23 24" key="1">
    <citation type="journal article" date="2016" name="Sci. Rep.">
        <title>The genome sequence of the outbreeding globe artichoke constructed de novo incorporating a phase-aware low-pass sequencing strategy of F1 progeny.</title>
        <authorList>
            <person name="Scaglione D."/>
            <person name="Reyes-Chin-Wo S."/>
            <person name="Acquadro A."/>
            <person name="Froenicke L."/>
            <person name="Portis E."/>
            <person name="Beitel C."/>
            <person name="Tirone M."/>
            <person name="Mauro R."/>
            <person name="Lo Monaco A."/>
            <person name="Mauromicale G."/>
            <person name="Faccioli P."/>
            <person name="Cattivelli L."/>
            <person name="Rieseberg L."/>
            <person name="Michelmore R."/>
            <person name="Lanteri S."/>
        </authorList>
    </citation>
    <scope>NUCLEOTIDE SEQUENCE [LARGE SCALE GENOMIC DNA]</scope>
    <source>
        <strain evidence="23">2C</strain>
    </source>
</reference>
<evidence type="ECO:0000256" key="10">
    <source>
        <dbReference type="ARBA" id="ARBA00022734"/>
    </source>
</evidence>
<evidence type="ECO:0000313" key="23">
    <source>
        <dbReference type="EMBL" id="KVI01852.1"/>
    </source>
</evidence>
<dbReference type="SUPFAM" id="SSF49899">
    <property type="entry name" value="Concanavalin A-like lectins/glucanases"/>
    <property type="match status" value="2"/>
</dbReference>
<evidence type="ECO:0000256" key="11">
    <source>
        <dbReference type="ARBA" id="ARBA00022741"/>
    </source>
</evidence>
<evidence type="ECO:0000259" key="22">
    <source>
        <dbReference type="PROSITE" id="PS50011"/>
    </source>
</evidence>
<dbReference type="InterPro" id="IPR000719">
    <property type="entry name" value="Prot_kinase_dom"/>
</dbReference>
<evidence type="ECO:0000256" key="2">
    <source>
        <dbReference type="ARBA" id="ARBA00008536"/>
    </source>
</evidence>
<evidence type="ECO:0000256" key="12">
    <source>
        <dbReference type="ARBA" id="ARBA00022777"/>
    </source>
</evidence>
<name>A0A103Y3J3_CYNCS</name>
<feature type="domain" description="Protein kinase" evidence="22">
    <location>
        <begin position="1042"/>
        <end position="1320"/>
    </location>
</feature>
<dbReference type="Gramene" id="KVI01852">
    <property type="protein sequence ID" value="KVI01852"/>
    <property type="gene ID" value="Ccrd_019867"/>
</dbReference>
<dbReference type="InterPro" id="IPR019825">
    <property type="entry name" value="Lectin_legB_Mn/Ca_BS"/>
</dbReference>
<dbReference type="EMBL" id="LEKV01002677">
    <property type="protein sequence ID" value="KVI01852.1"/>
    <property type="molecule type" value="Genomic_DNA"/>
</dbReference>
<dbReference type="PANTHER" id="PTHR27007">
    <property type="match status" value="1"/>
</dbReference>
<dbReference type="InterPro" id="IPR013320">
    <property type="entry name" value="ConA-like_dom_sf"/>
</dbReference>
<dbReference type="Gene3D" id="3.30.200.20">
    <property type="entry name" value="Phosphorylase Kinase, domain 1"/>
    <property type="match status" value="2"/>
</dbReference>